<dbReference type="Pfam" id="PF01844">
    <property type="entry name" value="HNH"/>
    <property type="match status" value="1"/>
</dbReference>
<dbReference type="GO" id="GO:0004519">
    <property type="term" value="F:endonuclease activity"/>
    <property type="evidence" value="ECO:0007669"/>
    <property type="project" value="InterPro"/>
</dbReference>
<gene>
    <name evidence="2" type="ORF">CXY01_33420</name>
</gene>
<accession>A0A510V7H2</accession>
<reference evidence="2 3" key="1">
    <citation type="submission" date="2019-07" db="EMBL/GenBank/DDBJ databases">
        <title>Whole genome shotgun sequence of Cellulomonas xylanilytica NBRC 101102.</title>
        <authorList>
            <person name="Hosoyama A."/>
            <person name="Uohara A."/>
            <person name="Ohji S."/>
            <person name="Ichikawa N."/>
        </authorList>
    </citation>
    <scope>NUCLEOTIDE SEQUENCE [LARGE SCALE GENOMIC DNA]</scope>
    <source>
        <strain evidence="2 3">NBRC 101102</strain>
    </source>
</reference>
<comment type="caution">
    <text evidence="2">The sequence shown here is derived from an EMBL/GenBank/DDBJ whole genome shotgun (WGS) entry which is preliminary data.</text>
</comment>
<dbReference type="GO" id="GO:0008270">
    <property type="term" value="F:zinc ion binding"/>
    <property type="evidence" value="ECO:0007669"/>
    <property type="project" value="InterPro"/>
</dbReference>
<proteinExistence type="predicted"/>
<evidence type="ECO:0000259" key="1">
    <source>
        <dbReference type="Pfam" id="PF01844"/>
    </source>
</evidence>
<dbReference type="InterPro" id="IPR003615">
    <property type="entry name" value="HNH_nuc"/>
</dbReference>
<organism evidence="2 3">
    <name type="scientific">Cellulomonas xylanilytica</name>
    <dbReference type="NCBI Taxonomy" id="233583"/>
    <lineage>
        <taxon>Bacteria</taxon>
        <taxon>Bacillati</taxon>
        <taxon>Actinomycetota</taxon>
        <taxon>Actinomycetes</taxon>
        <taxon>Micrococcales</taxon>
        <taxon>Cellulomonadaceae</taxon>
        <taxon>Cellulomonas</taxon>
    </lineage>
</organism>
<evidence type="ECO:0000313" key="2">
    <source>
        <dbReference type="EMBL" id="GEK22822.1"/>
    </source>
</evidence>
<dbReference type="InterPro" id="IPR052892">
    <property type="entry name" value="NA-targeting_endonuclease"/>
</dbReference>
<dbReference type="Proteomes" id="UP000321118">
    <property type="component" value="Unassembled WGS sequence"/>
</dbReference>
<dbReference type="OrthoDB" id="4413592at2"/>
<name>A0A510V7H2_9CELL</name>
<dbReference type="GO" id="GO:0003676">
    <property type="term" value="F:nucleic acid binding"/>
    <property type="evidence" value="ECO:0007669"/>
    <property type="project" value="InterPro"/>
</dbReference>
<dbReference type="AlphaFoldDB" id="A0A510V7H2"/>
<sequence>MSPHEQRQTSRSERLRLAVERDGARCVWCGRAFGPLVPPTREHLVPRVKGGPSWLENEVPACRRCNAERGHRGVVEWLEECERRGWRPDEVAITRSLDALLEAITERGGQRRARAYVAAQQRRVRRRASRPARDA</sequence>
<feature type="domain" description="HNH" evidence="1">
    <location>
        <begin position="26"/>
        <end position="71"/>
    </location>
</feature>
<dbReference type="Gene3D" id="1.10.30.50">
    <property type="match status" value="1"/>
</dbReference>
<evidence type="ECO:0000313" key="3">
    <source>
        <dbReference type="Proteomes" id="UP000321118"/>
    </source>
</evidence>
<dbReference type="InterPro" id="IPR002711">
    <property type="entry name" value="HNH"/>
</dbReference>
<dbReference type="EMBL" id="BJUB01000011">
    <property type="protein sequence ID" value="GEK22822.1"/>
    <property type="molecule type" value="Genomic_DNA"/>
</dbReference>
<dbReference type="RefSeq" id="WP_146929487.1">
    <property type="nucleotide sequence ID" value="NZ_BJUB01000011.1"/>
</dbReference>
<dbReference type="PANTHER" id="PTHR33877">
    <property type="entry name" value="SLL1193 PROTEIN"/>
    <property type="match status" value="1"/>
</dbReference>
<keyword evidence="3" id="KW-1185">Reference proteome</keyword>
<protein>
    <recommendedName>
        <fullName evidence="1">HNH domain-containing protein</fullName>
    </recommendedName>
</protein>
<dbReference type="CDD" id="cd00085">
    <property type="entry name" value="HNHc"/>
    <property type="match status" value="1"/>
</dbReference>
<dbReference type="PANTHER" id="PTHR33877:SF2">
    <property type="entry name" value="OS07G0170200 PROTEIN"/>
    <property type="match status" value="1"/>
</dbReference>